<dbReference type="EMBL" id="MLJW01002918">
    <property type="protein sequence ID" value="OIQ73304.1"/>
    <property type="molecule type" value="Genomic_DNA"/>
</dbReference>
<keyword evidence="2" id="KW-0808">Transferase</keyword>
<dbReference type="AlphaFoldDB" id="A0A1J5PR85"/>
<accession>A0A1J5PR85</accession>
<dbReference type="PANTHER" id="PTHR22916:SF3">
    <property type="entry name" value="UDP-GLCNAC:BETAGAL BETA-1,3-N-ACETYLGLUCOSAMINYLTRANSFERASE-LIKE PROTEIN 1"/>
    <property type="match status" value="1"/>
</dbReference>
<proteinExistence type="predicted"/>
<keyword evidence="2" id="KW-0328">Glycosyltransferase</keyword>
<name>A0A1J5PR85_9ZZZZ</name>
<sequence>MKLSVIIPAFAAHGFIDDALASLRGQIVPPGVRMESIVVSDDGSDYSGHFGASNGSALRFIGTTTGKFGAGPSVARNIGLDHASGDFVAFLDADDIWLPRRARTLLPLAMTHGAAVCGMAIVPFGEEVRGDTLFSVAGKLSPWQALQADGAFFPIYRRDCVGRWSETIDFGEDVLFNHAAIHRAGGLYVHRQPLMHYRVRHGSLTHDMPHSSLHAERAYARILSHLEHVNSAQPDCERLVQRFERKRRTNAAYLKAWEQTPGLRFEDFVRQSDPG</sequence>
<comment type="caution">
    <text evidence="2">The sequence shown here is derived from an EMBL/GenBank/DDBJ whole genome shotgun (WGS) entry which is preliminary data.</text>
</comment>
<dbReference type="InterPro" id="IPR001173">
    <property type="entry name" value="Glyco_trans_2-like"/>
</dbReference>
<evidence type="ECO:0000259" key="1">
    <source>
        <dbReference type="Pfam" id="PF00535"/>
    </source>
</evidence>
<dbReference type="CDD" id="cd00761">
    <property type="entry name" value="Glyco_tranf_GTA_type"/>
    <property type="match status" value="1"/>
</dbReference>
<dbReference type="GO" id="GO:0016758">
    <property type="term" value="F:hexosyltransferase activity"/>
    <property type="evidence" value="ECO:0007669"/>
    <property type="project" value="UniProtKB-ARBA"/>
</dbReference>
<reference evidence="2" key="1">
    <citation type="submission" date="2016-10" db="EMBL/GenBank/DDBJ databases">
        <title>Sequence of Gallionella enrichment culture.</title>
        <authorList>
            <person name="Poehlein A."/>
            <person name="Muehling M."/>
            <person name="Daniel R."/>
        </authorList>
    </citation>
    <scope>NUCLEOTIDE SEQUENCE</scope>
</reference>
<gene>
    <name evidence="2" type="primary">pglI_2</name>
    <name evidence="2" type="ORF">GALL_450610</name>
</gene>
<dbReference type="Gene3D" id="3.90.550.10">
    <property type="entry name" value="Spore Coat Polysaccharide Biosynthesis Protein SpsA, Chain A"/>
    <property type="match status" value="1"/>
</dbReference>
<organism evidence="2">
    <name type="scientific">mine drainage metagenome</name>
    <dbReference type="NCBI Taxonomy" id="410659"/>
    <lineage>
        <taxon>unclassified sequences</taxon>
        <taxon>metagenomes</taxon>
        <taxon>ecological metagenomes</taxon>
    </lineage>
</organism>
<dbReference type="PANTHER" id="PTHR22916">
    <property type="entry name" value="GLYCOSYLTRANSFERASE"/>
    <property type="match status" value="1"/>
</dbReference>
<dbReference type="EC" id="2.4.1.293" evidence="2"/>
<feature type="domain" description="Glycosyltransferase 2-like" evidence="1">
    <location>
        <begin position="4"/>
        <end position="133"/>
    </location>
</feature>
<dbReference type="SUPFAM" id="SSF53448">
    <property type="entry name" value="Nucleotide-diphospho-sugar transferases"/>
    <property type="match status" value="1"/>
</dbReference>
<dbReference type="InterPro" id="IPR029044">
    <property type="entry name" value="Nucleotide-diphossugar_trans"/>
</dbReference>
<protein>
    <submittedName>
        <fullName evidence="2">GalNAc(5)-diNAcBac-PP-undecaprenol beta-1,3-glucosyltransferase</fullName>
        <ecNumber evidence="2">2.4.1.293</ecNumber>
    </submittedName>
</protein>
<dbReference type="Pfam" id="PF00535">
    <property type="entry name" value="Glycos_transf_2"/>
    <property type="match status" value="1"/>
</dbReference>
<evidence type="ECO:0000313" key="2">
    <source>
        <dbReference type="EMBL" id="OIQ73304.1"/>
    </source>
</evidence>